<name>A0A9X3MZY5_9ACTN</name>
<organism evidence="3 4">
    <name type="scientific">Solirubrobacter ginsenosidimutans</name>
    <dbReference type="NCBI Taxonomy" id="490573"/>
    <lineage>
        <taxon>Bacteria</taxon>
        <taxon>Bacillati</taxon>
        <taxon>Actinomycetota</taxon>
        <taxon>Thermoleophilia</taxon>
        <taxon>Solirubrobacterales</taxon>
        <taxon>Solirubrobacteraceae</taxon>
        <taxon>Solirubrobacter</taxon>
    </lineage>
</organism>
<keyword evidence="2" id="KW-0472">Membrane</keyword>
<dbReference type="Proteomes" id="UP001149140">
    <property type="component" value="Unassembled WGS sequence"/>
</dbReference>
<keyword evidence="2" id="KW-1133">Transmembrane helix</keyword>
<evidence type="ECO:0000313" key="3">
    <source>
        <dbReference type="EMBL" id="MDA0164287.1"/>
    </source>
</evidence>
<accession>A0A9X3MZY5</accession>
<feature type="region of interest" description="Disordered" evidence="1">
    <location>
        <begin position="59"/>
        <end position="92"/>
    </location>
</feature>
<evidence type="ECO:0000256" key="2">
    <source>
        <dbReference type="SAM" id="Phobius"/>
    </source>
</evidence>
<dbReference type="EMBL" id="JAPDOD010000032">
    <property type="protein sequence ID" value="MDA0164287.1"/>
    <property type="molecule type" value="Genomic_DNA"/>
</dbReference>
<comment type="caution">
    <text evidence="3">The sequence shown here is derived from an EMBL/GenBank/DDBJ whole genome shotgun (WGS) entry which is preliminary data.</text>
</comment>
<sequence>MVDQLRILFNRPLQDGDRPRLFAIAVALIAASAGLFSLLDDAGPARALRREAPVSRPATAGSAAAIVPASTPVAPSEESDPPAGLRPAPADVTRSKRAARRFLAGYLRFSYGHGEAGQVRSASPQLRAELARSRPRVPSSERRRRPRIQLLQSNGVSRERADLLALVGDGARRYSVRLQLANTPTGWLVTGLER</sequence>
<protein>
    <submittedName>
        <fullName evidence="3">Uncharacterized protein</fullName>
    </submittedName>
</protein>
<keyword evidence="2" id="KW-0812">Transmembrane</keyword>
<reference evidence="3" key="1">
    <citation type="submission" date="2022-10" db="EMBL/GenBank/DDBJ databases">
        <title>The WGS of Solirubrobacter ginsenosidimutans DSM 21036.</title>
        <authorList>
            <person name="Jiang Z."/>
        </authorList>
    </citation>
    <scope>NUCLEOTIDE SEQUENCE</scope>
    <source>
        <strain evidence="3">DSM 21036</strain>
    </source>
</reference>
<feature type="region of interest" description="Disordered" evidence="1">
    <location>
        <begin position="118"/>
        <end position="145"/>
    </location>
</feature>
<dbReference type="RefSeq" id="WP_270043538.1">
    <property type="nucleotide sequence ID" value="NZ_JAPDOD010000032.1"/>
</dbReference>
<feature type="transmembrane region" description="Helical" evidence="2">
    <location>
        <begin position="21"/>
        <end position="39"/>
    </location>
</feature>
<evidence type="ECO:0000313" key="4">
    <source>
        <dbReference type="Proteomes" id="UP001149140"/>
    </source>
</evidence>
<gene>
    <name evidence="3" type="ORF">OM076_28715</name>
</gene>
<dbReference type="AlphaFoldDB" id="A0A9X3MZY5"/>
<evidence type="ECO:0000256" key="1">
    <source>
        <dbReference type="SAM" id="MobiDB-lite"/>
    </source>
</evidence>
<proteinExistence type="predicted"/>
<keyword evidence="4" id="KW-1185">Reference proteome</keyword>